<evidence type="ECO:0000313" key="2">
    <source>
        <dbReference type="Proteomes" id="UP000183275"/>
    </source>
</evidence>
<dbReference type="AlphaFoldDB" id="A0A1I0QK43"/>
<evidence type="ECO:0000313" key="1">
    <source>
        <dbReference type="EMBL" id="SEW27066.1"/>
    </source>
</evidence>
<proteinExistence type="predicted"/>
<gene>
    <name evidence="1" type="ORF">SAMN05216285_3641</name>
</gene>
<dbReference type="EMBL" id="FOIS01000004">
    <property type="protein sequence ID" value="SEW27066.1"/>
    <property type="molecule type" value="Genomic_DNA"/>
</dbReference>
<protein>
    <submittedName>
        <fullName evidence="1">Uncharacterized protein</fullName>
    </submittedName>
</protein>
<organism evidence="1 2">
    <name type="scientific">Natrinema salifodinae</name>
    <dbReference type="NCBI Taxonomy" id="1202768"/>
    <lineage>
        <taxon>Archaea</taxon>
        <taxon>Methanobacteriati</taxon>
        <taxon>Methanobacteriota</taxon>
        <taxon>Stenosarchaea group</taxon>
        <taxon>Halobacteria</taxon>
        <taxon>Halobacteriales</taxon>
        <taxon>Natrialbaceae</taxon>
        <taxon>Natrinema</taxon>
    </lineage>
</organism>
<reference evidence="2" key="1">
    <citation type="submission" date="2016-10" db="EMBL/GenBank/DDBJ databases">
        <authorList>
            <person name="Varghese N."/>
        </authorList>
    </citation>
    <scope>NUCLEOTIDE SEQUENCE [LARGE SCALE GENOMIC DNA]</scope>
    <source>
        <strain evidence="2">CGMCC 1.12284</strain>
    </source>
</reference>
<name>A0A1I0QK43_9EURY</name>
<dbReference type="OrthoDB" id="204520at2157"/>
<sequence>MTARSGDADATSVDDPLADACHRCGESIYDDRMIRLSSEPCPALDDRYEAVTRSYCPDCVAGIGMIAVATDPGTRSPTEAE</sequence>
<dbReference type="RefSeq" id="WP_143067736.1">
    <property type="nucleotide sequence ID" value="NZ_FOIS01000004.1"/>
</dbReference>
<accession>A0A1I0QK43</accession>
<keyword evidence="2" id="KW-1185">Reference proteome</keyword>
<dbReference type="Proteomes" id="UP000183275">
    <property type="component" value="Unassembled WGS sequence"/>
</dbReference>